<evidence type="ECO:0000313" key="3">
    <source>
        <dbReference type="EMBL" id="KAK2069659.1"/>
    </source>
</evidence>
<reference evidence="3" key="1">
    <citation type="journal article" date="2023" name="Mol. Plant Microbe Interact.">
        <title>Elucidating the Obligate Nature and Biological Capacity of an Invasive Fungal Corn Pathogen.</title>
        <authorList>
            <person name="MacCready J.S."/>
            <person name="Roggenkamp E.M."/>
            <person name="Gdanetz K."/>
            <person name="Chilvers M.I."/>
        </authorList>
    </citation>
    <scope>NUCLEOTIDE SEQUENCE</scope>
    <source>
        <strain evidence="3">PM02</strain>
    </source>
</reference>
<dbReference type="InterPro" id="IPR057214">
    <property type="entry name" value="DUF7892"/>
</dbReference>
<evidence type="ECO:0000313" key="4">
    <source>
        <dbReference type="Proteomes" id="UP001217918"/>
    </source>
</evidence>
<keyword evidence="4" id="KW-1185">Reference proteome</keyword>
<comment type="caution">
    <text evidence="3">The sequence shown here is derived from an EMBL/GenBank/DDBJ whole genome shotgun (WGS) entry which is preliminary data.</text>
</comment>
<sequence length="466" mass="51765">MCPPLRPDPDRAGPGEDGVSIVWPFAIRVCGPCLLELSVKEIDLLLSPTVPAAILPALPYVFVTQHLDQEFQRVKEMGPGTAEDWLKGLTHRGLQQRSEAKHELWQSALGLAGTHNGHHPGLPSSQSGQASRARLLLDPSRANLPPKPTSSAVSWSNRDVPRLQAERLEARNSYMQPEVAQDTKLEHGRFHFPVLAGRRRFYEDMASSQHSVGAPEGSLTRKLTLENMRWLFDTAVLPHTARFGKELFLCFVCRNQGKSYGLEGVTQHFAAKHNHALGKGTTVVRWRTEWPDPPPFTYDRQQPPGRPPFAKLQAPPTASMYTAPTPQGYAPPAAYAGVLAYMPPPQPPPQSYPGTVEYPPPGRQGVSFSSIQPSSHAVNHVAPQPVEQLATTAREVWNTLITLKELPDALRVFTAIHHSAKRFHAHFDVVLPLALFNDGLSNHKEMRPIRNFASMRCRASCLIYRR</sequence>
<accession>A0AAD9MA63</accession>
<feature type="region of interest" description="Disordered" evidence="1">
    <location>
        <begin position="112"/>
        <end position="132"/>
    </location>
</feature>
<dbReference type="AlphaFoldDB" id="A0AAD9MA63"/>
<evidence type="ECO:0000256" key="1">
    <source>
        <dbReference type="SAM" id="MobiDB-lite"/>
    </source>
</evidence>
<proteinExistence type="predicted"/>
<protein>
    <recommendedName>
        <fullName evidence="2">DUF7892 domain-containing protein</fullName>
    </recommendedName>
</protein>
<dbReference type="Proteomes" id="UP001217918">
    <property type="component" value="Unassembled WGS sequence"/>
</dbReference>
<gene>
    <name evidence="3" type="ORF">P8C59_004216</name>
</gene>
<dbReference type="Pfam" id="PF25422">
    <property type="entry name" value="DUF7892"/>
    <property type="match status" value="1"/>
</dbReference>
<name>A0AAD9MA63_9PEZI</name>
<organism evidence="3 4">
    <name type="scientific">Phyllachora maydis</name>
    <dbReference type="NCBI Taxonomy" id="1825666"/>
    <lineage>
        <taxon>Eukaryota</taxon>
        <taxon>Fungi</taxon>
        <taxon>Dikarya</taxon>
        <taxon>Ascomycota</taxon>
        <taxon>Pezizomycotina</taxon>
        <taxon>Sordariomycetes</taxon>
        <taxon>Sordariomycetidae</taxon>
        <taxon>Phyllachorales</taxon>
        <taxon>Phyllachoraceae</taxon>
        <taxon>Phyllachora</taxon>
    </lineage>
</organism>
<feature type="domain" description="DUF7892" evidence="2">
    <location>
        <begin position="386"/>
        <end position="459"/>
    </location>
</feature>
<dbReference type="EMBL" id="JAQQPM010000003">
    <property type="protein sequence ID" value="KAK2069659.1"/>
    <property type="molecule type" value="Genomic_DNA"/>
</dbReference>
<evidence type="ECO:0000259" key="2">
    <source>
        <dbReference type="Pfam" id="PF25422"/>
    </source>
</evidence>